<feature type="transmembrane region" description="Helical" evidence="7">
    <location>
        <begin position="432"/>
        <end position="455"/>
    </location>
</feature>
<gene>
    <name evidence="9" type="ORF">SAMN05192543_102703</name>
</gene>
<evidence type="ECO:0000259" key="8">
    <source>
        <dbReference type="PROSITE" id="PS50850"/>
    </source>
</evidence>
<evidence type="ECO:0000313" key="9">
    <source>
        <dbReference type="EMBL" id="SFI27244.1"/>
    </source>
</evidence>
<reference evidence="9 10" key="1">
    <citation type="submission" date="2016-10" db="EMBL/GenBank/DDBJ databases">
        <authorList>
            <person name="de Groot N.N."/>
        </authorList>
    </citation>
    <scope>NUCLEOTIDE SEQUENCE [LARGE SCALE GENOMIC DNA]</scope>
    <source>
        <strain evidence="9 10">LMG 23650</strain>
    </source>
</reference>
<comment type="similarity">
    <text evidence="2">Belongs to the major facilitator superfamily. Sugar transporter (TC 2.A.1.1) family.</text>
</comment>
<dbReference type="RefSeq" id="WP_211367965.1">
    <property type="nucleotide sequence ID" value="NZ_CP041745.1"/>
</dbReference>
<dbReference type="EMBL" id="FOQU01000002">
    <property type="protein sequence ID" value="SFI27244.1"/>
    <property type="molecule type" value="Genomic_DNA"/>
</dbReference>
<feature type="transmembrane region" description="Helical" evidence="7">
    <location>
        <begin position="394"/>
        <end position="412"/>
    </location>
</feature>
<name>A0A1I3GUY5_9BURK</name>
<feature type="transmembrane region" description="Helical" evidence="7">
    <location>
        <begin position="118"/>
        <end position="149"/>
    </location>
</feature>
<dbReference type="Gene3D" id="1.20.1250.20">
    <property type="entry name" value="MFS general substrate transporter like domains"/>
    <property type="match status" value="1"/>
</dbReference>
<feature type="domain" description="Major facilitator superfamily (MFS) profile" evidence="8">
    <location>
        <begin position="46"/>
        <end position="486"/>
    </location>
</feature>
<dbReference type="STRING" id="420953.SAMN05192543_102703"/>
<dbReference type="PROSITE" id="PS50850">
    <property type="entry name" value="MFS"/>
    <property type="match status" value="1"/>
</dbReference>
<dbReference type="InterPro" id="IPR036259">
    <property type="entry name" value="MFS_trans_sf"/>
</dbReference>
<feature type="transmembrane region" description="Helical" evidence="7">
    <location>
        <begin position="46"/>
        <end position="71"/>
    </location>
</feature>
<protein>
    <submittedName>
        <fullName evidence="9">Nitrate/nitrite transporter NarK</fullName>
    </submittedName>
</protein>
<comment type="subcellular location">
    <subcellularLocation>
        <location evidence="1">Membrane</location>
        <topology evidence="1">Multi-pass membrane protein</topology>
    </subcellularLocation>
</comment>
<dbReference type="SUPFAM" id="SSF103473">
    <property type="entry name" value="MFS general substrate transporter"/>
    <property type="match status" value="1"/>
</dbReference>
<dbReference type="Proteomes" id="UP000199548">
    <property type="component" value="Unassembled WGS sequence"/>
</dbReference>
<keyword evidence="4 7" id="KW-0812">Transmembrane</keyword>
<evidence type="ECO:0000256" key="2">
    <source>
        <dbReference type="ARBA" id="ARBA00010992"/>
    </source>
</evidence>
<feature type="transmembrane region" description="Helical" evidence="7">
    <location>
        <begin position="204"/>
        <end position="223"/>
    </location>
</feature>
<evidence type="ECO:0000256" key="6">
    <source>
        <dbReference type="ARBA" id="ARBA00023136"/>
    </source>
</evidence>
<dbReference type="InterPro" id="IPR005828">
    <property type="entry name" value="MFS_sugar_transport-like"/>
</dbReference>
<dbReference type="AlphaFoldDB" id="A0A1I3GUY5"/>
<feature type="transmembrane region" description="Helical" evidence="7">
    <location>
        <begin position="462"/>
        <end position="481"/>
    </location>
</feature>
<dbReference type="PANTHER" id="PTHR23511:SF34">
    <property type="entry name" value="SYNAPTIC VESICLE GLYCOPROTEIN 2"/>
    <property type="match status" value="1"/>
</dbReference>
<proteinExistence type="inferred from homology"/>
<feature type="transmembrane region" description="Helical" evidence="7">
    <location>
        <begin position="83"/>
        <end position="103"/>
    </location>
</feature>
<sequence>MHDAADPQGLRPSSTKSVQQYIDERPMWPDGTHLPTVPMTGMQWRIWALAAAGKFFEGFVVFMTGVALPLISREFGIGAAQNGLISAASLMGILVGAVGLGGMSDYFGRKRMFIVEMIIFVAFLVLLVFCTNFVSLVICLFGLGVALGCDYPTAHMIISESIPSSARGKLVLAAFGFQALGALGGTAVGFLVLSTIPNLDAWRWMYGTAIIPALAVTIGRFFITESPSWLHIRGAVDRAEAATRRLLVRAPQYPTSIALSREVELAAAGHGGKGSFLALFAKRNRRATILASVPWFLQDLGTYGIGIFTPTILAAAFGSKPDHVRSITDLILNDILAAKGAALITMLLIVGIVFAVILADKVGRIWLQVVGFIGCAAGLLVASFSDGFEGSTKTVVIFAGFMLFNFMTNLGPNAQTYLLAGEVFPTAIRGTGAGFAAAVGKIGAVATAFLFPILLTGIGTAPLLYILVGTSILGAVVTWLYRIETNGVSLDEIGR</sequence>
<dbReference type="GO" id="GO:0016020">
    <property type="term" value="C:membrane"/>
    <property type="evidence" value="ECO:0007669"/>
    <property type="project" value="UniProtKB-SubCell"/>
</dbReference>
<dbReference type="GO" id="GO:0022857">
    <property type="term" value="F:transmembrane transporter activity"/>
    <property type="evidence" value="ECO:0007669"/>
    <property type="project" value="InterPro"/>
</dbReference>
<keyword evidence="6 7" id="KW-0472">Membrane</keyword>
<dbReference type="InterPro" id="IPR020846">
    <property type="entry name" value="MFS_dom"/>
</dbReference>
<feature type="transmembrane region" description="Helical" evidence="7">
    <location>
        <begin position="340"/>
        <end position="359"/>
    </location>
</feature>
<evidence type="ECO:0000256" key="4">
    <source>
        <dbReference type="ARBA" id="ARBA00022692"/>
    </source>
</evidence>
<evidence type="ECO:0000256" key="7">
    <source>
        <dbReference type="SAM" id="Phobius"/>
    </source>
</evidence>
<evidence type="ECO:0000313" key="10">
    <source>
        <dbReference type="Proteomes" id="UP000199548"/>
    </source>
</evidence>
<evidence type="ECO:0000256" key="3">
    <source>
        <dbReference type="ARBA" id="ARBA00022448"/>
    </source>
</evidence>
<evidence type="ECO:0000256" key="5">
    <source>
        <dbReference type="ARBA" id="ARBA00022989"/>
    </source>
</evidence>
<dbReference type="PANTHER" id="PTHR23511">
    <property type="entry name" value="SYNAPTIC VESICLE GLYCOPROTEIN 2"/>
    <property type="match status" value="1"/>
</dbReference>
<feature type="transmembrane region" description="Helical" evidence="7">
    <location>
        <begin position="170"/>
        <end position="192"/>
    </location>
</feature>
<dbReference type="Pfam" id="PF00083">
    <property type="entry name" value="Sugar_tr"/>
    <property type="match status" value="1"/>
</dbReference>
<accession>A0A1I3GUY5</accession>
<feature type="transmembrane region" description="Helical" evidence="7">
    <location>
        <begin position="365"/>
        <end position="382"/>
    </location>
</feature>
<keyword evidence="5 7" id="KW-1133">Transmembrane helix</keyword>
<keyword evidence="3" id="KW-0813">Transport</keyword>
<organism evidence="9 10">
    <name type="scientific">Paraburkholderia megapolitana</name>
    <dbReference type="NCBI Taxonomy" id="420953"/>
    <lineage>
        <taxon>Bacteria</taxon>
        <taxon>Pseudomonadati</taxon>
        <taxon>Pseudomonadota</taxon>
        <taxon>Betaproteobacteria</taxon>
        <taxon>Burkholderiales</taxon>
        <taxon>Burkholderiaceae</taxon>
        <taxon>Paraburkholderia</taxon>
    </lineage>
</organism>
<evidence type="ECO:0000256" key="1">
    <source>
        <dbReference type="ARBA" id="ARBA00004141"/>
    </source>
</evidence>
<keyword evidence="10" id="KW-1185">Reference proteome</keyword>